<evidence type="ECO:0000313" key="3">
    <source>
        <dbReference type="Proteomes" id="UP000266841"/>
    </source>
</evidence>
<accession>K0SDA2</accession>
<dbReference type="Proteomes" id="UP000266841">
    <property type="component" value="Unassembled WGS sequence"/>
</dbReference>
<dbReference type="OrthoDB" id="8192384at2759"/>
<comment type="caution">
    <text evidence="2">The sequence shown here is derived from an EMBL/GenBank/DDBJ whole genome shotgun (WGS) entry which is preliminary data.</text>
</comment>
<keyword evidence="3" id="KW-1185">Reference proteome</keyword>
<dbReference type="AlphaFoldDB" id="K0SDA2"/>
<reference evidence="2 3" key="1">
    <citation type="journal article" date="2012" name="Genome Biol.">
        <title>Genome and low-iron response of an oceanic diatom adapted to chronic iron limitation.</title>
        <authorList>
            <person name="Lommer M."/>
            <person name="Specht M."/>
            <person name="Roy A.S."/>
            <person name="Kraemer L."/>
            <person name="Andreson R."/>
            <person name="Gutowska M.A."/>
            <person name="Wolf J."/>
            <person name="Bergner S.V."/>
            <person name="Schilhabel M.B."/>
            <person name="Klostermeier U.C."/>
            <person name="Beiko R.G."/>
            <person name="Rosenstiel P."/>
            <person name="Hippler M."/>
            <person name="Laroche J."/>
        </authorList>
    </citation>
    <scope>NUCLEOTIDE SEQUENCE [LARGE SCALE GENOMIC DNA]</scope>
    <source>
        <strain evidence="2 3">CCMP1005</strain>
    </source>
</reference>
<gene>
    <name evidence="2" type="ORF">THAOC_15218</name>
</gene>
<feature type="compositionally biased region" description="Low complexity" evidence="1">
    <location>
        <begin position="501"/>
        <end position="514"/>
    </location>
</feature>
<feature type="compositionally biased region" description="Basic and acidic residues" evidence="1">
    <location>
        <begin position="515"/>
        <end position="530"/>
    </location>
</feature>
<proteinExistence type="predicted"/>
<evidence type="ECO:0000313" key="2">
    <source>
        <dbReference type="EMBL" id="EJK64083.1"/>
    </source>
</evidence>
<dbReference type="EMBL" id="AGNL01017660">
    <property type="protein sequence ID" value="EJK64083.1"/>
    <property type="molecule type" value="Genomic_DNA"/>
</dbReference>
<evidence type="ECO:0000256" key="1">
    <source>
        <dbReference type="SAM" id="MobiDB-lite"/>
    </source>
</evidence>
<sequence>MKERICTRLDDLSEASSMKNDRTLMSWADVLHGKEMYSLNIGMRNNVPMSFCVCRNADCRKYRVVAKRINQSEYCSECSTRNSKEKFLDKRREDHKEQRVAATSKTADRNLNLNDDQKSAIASYEWLAHVHEIFNNTLMNTKIVIDKNNIDRYEKRIRKSLEYFETLRAKALERRRAKNPAWEPTFLAKETWLNLRVTCRGFFAYCRAVIKFADAYNIDSFNCISVAHSNTSVIEAWFSLVRQMKLDTAVAYATGVAVKQMRDVCAKSALAPNGMYLGSQVGQIAAEASDIGPHEIIQFHEIRARTVDIFSAKKRVKGDDDALAVLNSMTVRLDDLDKHYFANYYSTGVSILNSGGLTLPAGWIFEFGMTLMSKARAEFNREKMDRDPKNAFRIAKANMLANADLKALFQKQCTAMVPMKSTAGLSTSRLSSSIEKVYKIVLPKVLHCRYGPIVKDWKNDNVKSYEKSTLRAPLKVSEASKKKKAKTKTTDRKAPKPPVAPKVTPEIVAESAIIAEEKPSENPAEEKLSEDGVPETQPQLHIDFENLKPPAKRIKTA</sequence>
<name>K0SDA2_THAOC</name>
<protein>
    <submittedName>
        <fullName evidence="2">Uncharacterized protein</fullName>
    </submittedName>
</protein>
<organism evidence="2 3">
    <name type="scientific">Thalassiosira oceanica</name>
    <name type="common">Marine diatom</name>
    <dbReference type="NCBI Taxonomy" id="159749"/>
    <lineage>
        <taxon>Eukaryota</taxon>
        <taxon>Sar</taxon>
        <taxon>Stramenopiles</taxon>
        <taxon>Ochrophyta</taxon>
        <taxon>Bacillariophyta</taxon>
        <taxon>Coscinodiscophyceae</taxon>
        <taxon>Thalassiosirophycidae</taxon>
        <taxon>Thalassiosirales</taxon>
        <taxon>Thalassiosiraceae</taxon>
        <taxon>Thalassiosira</taxon>
    </lineage>
</organism>
<feature type="region of interest" description="Disordered" evidence="1">
    <location>
        <begin position="476"/>
        <end position="557"/>
    </location>
</feature>